<protein>
    <recommendedName>
        <fullName evidence="8">Indoleamine 2,3-dioxygenase 1</fullName>
    </recommendedName>
</protein>
<dbReference type="GO" id="GO:0005737">
    <property type="term" value="C:cytoplasm"/>
    <property type="evidence" value="ECO:0007669"/>
    <property type="project" value="TreeGrafter"/>
</dbReference>
<dbReference type="GO" id="GO:0046872">
    <property type="term" value="F:metal ion binding"/>
    <property type="evidence" value="ECO:0007669"/>
    <property type="project" value="UniProtKB-KW"/>
</dbReference>
<dbReference type="KEGG" id="malb:109960434"/>
<name>A0A3Q3K8U4_MONAL</name>
<keyword evidence="2 5" id="KW-0479">Metal-binding</keyword>
<dbReference type="OrthoDB" id="10262710at2759"/>
<comment type="similarity">
    <text evidence="1">Belongs to the indoleamine 2,3-dioxygenase family.</text>
</comment>
<dbReference type="InterPro" id="IPR037217">
    <property type="entry name" value="Trp/Indoleamine_2_3_dOase-like"/>
</dbReference>
<dbReference type="Pfam" id="PF01231">
    <property type="entry name" value="IDO"/>
    <property type="match status" value="1"/>
</dbReference>
<reference evidence="6" key="1">
    <citation type="submission" date="2025-08" db="UniProtKB">
        <authorList>
            <consortium name="Ensembl"/>
        </authorList>
    </citation>
    <scope>IDENTIFICATION</scope>
</reference>
<dbReference type="RefSeq" id="XP_020456194.1">
    <property type="nucleotide sequence ID" value="XM_020600538.1"/>
</dbReference>
<proteinExistence type="inferred from homology"/>
<dbReference type="PANTHER" id="PTHR28657:SF2">
    <property type="entry name" value="INDOLEAMINE 2,3-DIOXYGENASE 1"/>
    <property type="match status" value="1"/>
</dbReference>
<dbReference type="GO" id="GO:0033754">
    <property type="term" value="F:indoleamine 2,3-dioxygenase activity"/>
    <property type="evidence" value="ECO:0007669"/>
    <property type="project" value="TreeGrafter"/>
</dbReference>
<evidence type="ECO:0000256" key="4">
    <source>
        <dbReference type="ARBA" id="ARBA00023079"/>
    </source>
</evidence>
<keyword evidence="4" id="KW-0823">Tryptophan catabolism</keyword>
<keyword evidence="3 5" id="KW-0408">Iron</keyword>
<dbReference type="GO" id="GO:0034354">
    <property type="term" value="P:'de novo' NAD+ biosynthetic process from L-tryptophan"/>
    <property type="evidence" value="ECO:0007669"/>
    <property type="project" value="TreeGrafter"/>
</dbReference>
<dbReference type="GO" id="GO:0020037">
    <property type="term" value="F:heme binding"/>
    <property type="evidence" value="ECO:0007669"/>
    <property type="project" value="InterPro"/>
</dbReference>
<dbReference type="GeneID" id="109960434"/>
<dbReference type="GO" id="GO:0019441">
    <property type="term" value="P:L-tryptophan catabolic process to kynurenine"/>
    <property type="evidence" value="ECO:0007669"/>
    <property type="project" value="InterPro"/>
</dbReference>
<dbReference type="STRING" id="43700.ENSMALP00000025745"/>
<organism evidence="6 7">
    <name type="scientific">Monopterus albus</name>
    <name type="common">Swamp eel</name>
    <dbReference type="NCBI Taxonomy" id="43700"/>
    <lineage>
        <taxon>Eukaryota</taxon>
        <taxon>Metazoa</taxon>
        <taxon>Chordata</taxon>
        <taxon>Craniata</taxon>
        <taxon>Vertebrata</taxon>
        <taxon>Euteleostomi</taxon>
        <taxon>Actinopterygii</taxon>
        <taxon>Neopterygii</taxon>
        <taxon>Teleostei</taxon>
        <taxon>Neoteleostei</taxon>
        <taxon>Acanthomorphata</taxon>
        <taxon>Anabantaria</taxon>
        <taxon>Synbranchiformes</taxon>
        <taxon>Synbranchidae</taxon>
        <taxon>Monopterus</taxon>
    </lineage>
</organism>
<evidence type="ECO:0000256" key="5">
    <source>
        <dbReference type="PIRSR" id="PIRSR600898-1"/>
    </source>
</evidence>
<dbReference type="SUPFAM" id="SSF140959">
    <property type="entry name" value="Indolic compounds 2,3-dioxygenase-like"/>
    <property type="match status" value="1"/>
</dbReference>
<dbReference type="AlphaFoldDB" id="A0A3Q3K8U4"/>
<dbReference type="Proteomes" id="UP000261600">
    <property type="component" value="Unplaced"/>
</dbReference>
<evidence type="ECO:0000256" key="3">
    <source>
        <dbReference type="ARBA" id="ARBA00023004"/>
    </source>
</evidence>
<sequence>METNSKETLQADFDAFDISEELGFLLEEPLTTLPDYYRVWMDLANNLTHLIESRKLRDLVHKMPVLSPHFLSGHRELRLAHLALGFISMGYVWQEGQHAPAQILPKTLALPYWQISHRLGLPPILTYADSVLANWKLRNPTGDMEIGNMDLIFSFPGGESCRGFFIVSLLVEMAASSGIMGTLEVMHAMKVSDLVGMQKGLIKVTQSLKKMKETFILMHKHVDPTAFHGTLRIFVSGWRDNPMLPRGLLYEGVSNEPILLSGGSAAQSSAIQCFDALLCIQHEAETGAFLTRMRDYMLPAHRQLIEMLSARPLLRHFILSCSSSDLCQAYNSCISALVELRSYHLNTVTKYITVPGNRALNMGCPLRGVGTALNTTGTGGSSLMVFLKNVRNTTQKALILERPSASREAET</sequence>
<dbReference type="Ensembl" id="ENSMALT00000026221.1">
    <property type="protein sequence ID" value="ENSMALP00000025745.1"/>
    <property type="gene ID" value="ENSMALG00000017909.1"/>
</dbReference>
<evidence type="ECO:0008006" key="8">
    <source>
        <dbReference type="Google" id="ProtNLM"/>
    </source>
</evidence>
<evidence type="ECO:0000256" key="1">
    <source>
        <dbReference type="ARBA" id="ARBA00007119"/>
    </source>
</evidence>
<evidence type="ECO:0000256" key="2">
    <source>
        <dbReference type="ARBA" id="ARBA00022723"/>
    </source>
</evidence>
<dbReference type="Gene3D" id="1.20.58.480">
    <property type="match status" value="1"/>
</dbReference>
<dbReference type="PANTHER" id="PTHR28657">
    <property type="entry name" value="INDOLEAMINE 2,3-DIOXYGENASE"/>
    <property type="match status" value="1"/>
</dbReference>
<dbReference type="InterPro" id="IPR000898">
    <property type="entry name" value="Indolamine_dOase"/>
</dbReference>
<accession>A0A3Q3K8U4</accession>
<evidence type="ECO:0000313" key="6">
    <source>
        <dbReference type="Ensembl" id="ENSMALP00000025745.1"/>
    </source>
</evidence>
<feature type="binding site" description="proximal binding residue" evidence="5">
    <location>
        <position position="344"/>
    </location>
    <ligand>
        <name>heme b</name>
        <dbReference type="ChEBI" id="CHEBI:60344"/>
    </ligand>
    <ligandPart>
        <name>Fe</name>
        <dbReference type="ChEBI" id="CHEBI:18248"/>
    </ligandPart>
</feature>
<evidence type="ECO:0000313" key="7">
    <source>
        <dbReference type="Proteomes" id="UP000261600"/>
    </source>
</evidence>
<reference evidence="6" key="2">
    <citation type="submission" date="2025-09" db="UniProtKB">
        <authorList>
            <consortium name="Ensembl"/>
        </authorList>
    </citation>
    <scope>IDENTIFICATION</scope>
</reference>
<dbReference type="GO" id="GO:0004833">
    <property type="term" value="F:L-tryptophan 2,3-dioxygenase activity"/>
    <property type="evidence" value="ECO:0007669"/>
    <property type="project" value="TreeGrafter"/>
</dbReference>
<keyword evidence="7" id="KW-1185">Reference proteome</keyword>
<dbReference type="PROSITE" id="PS00876">
    <property type="entry name" value="IDO_1"/>
    <property type="match status" value="1"/>
</dbReference>
<keyword evidence="5" id="KW-0349">Heme</keyword>